<keyword evidence="11" id="KW-0968">Cytoplasmic vesicle</keyword>
<dbReference type="PANTHER" id="PTHR10877">
    <property type="entry name" value="POLYCYSTIN FAMILY MEMBER"/>
    <property type="match status" value="1"/>
</dbReference>
<proteinExistence type="inferred from homology"/>
<dbReference type="Gene3D" id="1.20.5.340">
    <property type="match status" value="1"/>
</dbReference>
<dbReference type="InterPro" id="IPR011992">
    <property type="entry name" value="EF-hand-dom_pair"/>
</dbReference>
<feature type="region of interest" description="Disordered" evidence="12">
    <location>
        <begin position="758"/>
        <end position="800"/>
    </location>
</feature>
<dbReference type="SMART" id="SM00054">
    <property type="entry name" value="EFh"/>
    <property type="match status" value="2"/>
</dbReference>
<comment type="similarity">
    <text evidence="3">Belongs to the polycystin family.</text>
</comment>
<evidence type="ECO:0000256" key="9">
    <source>
        <dbReference type="ARBA" id="ARBA00023180"/>
    </source>
</evidence>
<evidence type="ECO:0000256" key="11">
    <source>
        <dbReference type="ARBA" id="ARBA00023329"/>
    </source>
</evidence>
<keyword evidence="4" id="KW-0109">Calcium transport</keyword>
<dbReference type="Pfam" id="PF08016">
    <property type="entry name" value="PKD_channel"/>
    <property type="match status" value="1"/>
</dbReference>
<feature type="domain" description="EF-hand" evidence="14">
    <location>
        <begin position="542"/>
        <end position="577"/>
    </location>
</feature>
<keyword evidence="9" id="KW-0325">Glycoprotein</keyword>
<dbReference type="EMBL" id="CP111013">
    <property type="protein sequence ID" value="WAQ96663.1"/>
    <property type="molecule type" value="Genomic_DNA"/>
</dbReference>
<gene>
    <name evidence="15" type="ORF">MAR_029353</name>
</gene>
<organism evidence="15 16">
    <name type="scientific">Mya arenaria</name>
    <name type="common">Soft-shell clam</name>
    <dbReference type="NCBI Taxonomy" id="6604"/>
    <lineage>
        <taxon>Eukaryota</taxon>
        <taxon>Metazoa</taxon>
        <taxon>Spiralia</taxon>
        <taxon>Lophotrochozoa</taxon>
        <taxon>Mollusca</taxon>
        <taxon>Bivalvia</taxon>
        <taxon>Autobranchia</taxon>
        <taxon>Heteroconchia</taxon>
        <taxon>Euheterodonta</taxon>
        <taxon>Imparidentia</taxon>
        <taxon>Neoheterodontei</taxon>
        <taxon>Myida</taxon>
        <taxon>Myoidea</taxon>
        <taxon>Myidae</taxon>
        <taxon>Mya</taxon>
    </lineage>
</organism>
<keyword evidence="6" id="KW-0106">Calcium</keyword>
<evidence type="ECO:0000256" key="2">
    <source>
        <dbReference type="ARBA" id="ARBA00004651"/>
    </source>
</evidence>
<dbReference type="PRINTS" id="PR01433">
    <property type="entry name" value="POLYCYSTIN2"/>
</dbReference>
<evidence type="ECO:0000256" key="4">
    <source>
        <dbReference type="ARBA" id="ARBA00022673"/>
    </source>
</evidence>
<evidence type="ECO:0000256" key="10">
    <source>
        <dbReference type="ARBA" id="ARBA00023303"/>
    </source>
</evidence>
<feature type="region of interest" description="Disordered" evidence="12">
    <location>
        <begin position="617"/>
        <end position="660"/>
    </location>
</feature>
<feature type="compositionally biased region" description="Polar residues" evidence="12">
    <location>
        <begin position="625"/>
        <end position="636"/>
    </location>
</feature>
<dbReference type="Gene3D" id="1.10.238.10">
    <property type="entry name" value="EF-hand"/>
    <property type="match status" value="1"/>
</dbReference>
<dbReference type="InterPro" id="IPR046791">
    <property type="entry name" value="Polycystin_dom"/>
</dbReference>
<keyword evidence="10" id="KW-0406">Ion transport</keyword>
<name>A0ABY7DHC1_MYAAR</name>
<dbReference type="InterPro" id="IPR013122">
    <property type="entry name" value="PKD1_2_channel"/>
</dbReference>
<evidence type="ECO:0000256" key="7">
    <source>
        <dbReference type="ARBA" id="ARBA00022989"/>
    </source>
</evidence>
<dbReference type="InterPro" id="IPR051223">
    <property type="entry name" value="Polycystin"/>
</dbReference>
<sequence length="884" mass="101303">MPVHRLSDEYEFYILYVIPALWMTKDTENVKEDKELHVKTTLRELIIYCIFLAILCIVTFGMTGVDMFYYTKVVSDLFLDSSYTGGGTFRSITSVDDFWKFSKGPMLKGLYWETWYNGQPVPNDQLGYVYYESKLLGIPRLRQLQVHTNSCVVHDDFKGVIRECYESYSEALENTKPFGEQDNKTAWYYQSEEELDGGSHWGLMATYSGAGYVQNLGTNMSQATETIDYLYDKLWIQRGTRVVFLDFTIYNANINLFCVVKLTVEFPPTGGAIPHWTLRTVKLIRYVSVMDYFVMACEFMLVVFIVYYSVEEAIEIKKHKCSYFKSVWNIMDILVILLATICVAFNVYRTIAVDNLLQELVTKPDEYANFEFLAYGQEQFDNAIAICVFLAWIKIFKYISFNKTMTQLSSTLGRCAKDLAGFAVMFFIIFLAFTQLGYLLFGTQVKDFSNFQSSFFTLFRIILGDFDFAQLEQAHRVLGPVFFMLFVFFVFFVLINMFLAIINDTYSEVKGDLENMPNEFEMGDYFKKSYEKVLSKLNVKHDKIVDIQKALNNADMNNDKQVDFDEWRQNLKTRGYADGEIEALFAKYDIDGDRVLDEEEQKRMQADLNDQRMALTKEYDDMQRPDSTGRSTSRVSFNDDSESDEDDNLNKSARSNASGGVVSGVSYEEFTVLARRVDRMEHSIGSIVSKIDAVLVKLEAMEKAKSKRKDNMTKMLDTISSASPNIDRGQGDAARADKMERFVREELDKWDSEATLHLPPLTSNLPPLTSQPPSIARSLSPVPPSIVSTPTPSRPSSARSRNTYGLHLPCDVVWSTCVSVGRQTDVADPEDGHFEAIHVRQGIPITYVKTVCFIVDRIESFSLDARSAVRMLVRQQEYANERVT</sequence>
<evidence type="ECO:0000256" key="3">
    <source>
        <dbReference type="ARBA" id="ARBA00007200"/>
    </source>
</evidence>
<accession>A0ABY7DHC1</accession>
<keyword evidence="7 13" id="KW-1133">Transmembrane helix</keyword>
<dbReference type="SUPFAM" id="SSF81324">
    <property type="entry name" value="Voltage-gated potassium channels"/>
    <property type="match status" value="1"/>
</dbReference>
<comment type="subcellular location">
    <subcellularLocation>
        <location evidence="2">Cell membrane</location>
        <topology evidence="2">Multi-pass membrane protein</topology>
    </subcellularLocation>
    <subcellularLocation>
        <location evidence="1">Cytoplasmic vesicle</location>
    </subcellularLocation>
</comment>
<feature type="transmembrane region" description="Helical" evidence="13">
    <location>
        <begin position="284"/>
        <end position="307"/>
    </location>
</feature>
<keyword evidence="4" id="KW-0107">Calcium channel</keyword>
<keyword evidence="5 13" id="KW-0812">Transmembrane</keyword>
<dbReference type="Proteomes" id="UP001164746">
    <property type="component" value="Chromosome 2"/>
</dbReference>
<evidence type="ECO:0000256" key="6">
    <source>
        <dbReference type="ARBA" id="ARBA00022837"/>
    </source>
</evidence>
<evidence type="ECO:0000313" key="15">
    <source>
        <dbReference type="EMBL" id="WAQ96663.1"/>
    </source>
</evidence>
<evidence type="ECO:0000313" key="16">
    <source>
        <dbReference type="Proteomes" id="UP001164746"/>
    </source>
</evidence>
<reference evidence="15" key="1">
    <citation type="submission" date="2022-11" db="EMBL/GenBank/DDBJ databases">
        <title>Centuries of genome instability and evolution in soft-shell clam transmissible cancer (bioRxiv).</title>
        <authorList>
            <person name="Hart S.F.M."/>
            <person name="Yonemitsu M.A."/>
            <person name="Giersch R.M."/>
            <person name="Beal B.F."/>
            <person name="Arriagada G."/>
            <person name="Davis B.W."/>
            <person name="Ostrander E.A."/>
            <person name="Goff S.P."/>
            <person name="Metzger M.J."/>
        </authorList>
    </citation>
    <scope>NUCLEOTIDE SEQUENCE</scope>
    <source>
        <strain evidence="15">MELC-2E11</strain>
        <tissue evidence="15">Siphon/mantle</tissue>
    </source>
</reference>
<feature type="transmembrane region" description="Helical" evidence="13">
    <location>
        <begin position="382"/>
        <end position="399"/>
    </location>
</feature>
<dbReference type="InterPro" id="IPR002048">
    <property type="entry name" value="EF_hand_dom"/>
</dbReference>
<feature type="transmembrane region" description="Helical" evidence="13">
    <location>
        <begin position="327"/>
        <end position="348"/>
    </location>
</feature>
<keyword evidence="10" id="KW-0813">Transport</keyword>
<dbReference type="SUPFAM" id="SSF47473">
    <property type="entry name" value="EF-hand"/>
    <property type="match status" value="1"/>
</dbReference>
<evidence type="ECO:0000256" key="13">
    <source>
        <dbReference type="SAM" id="Phobius"/>
    </source>
</evidence>
<feature type="transmembrane region" description="Helical" evidence="13">
    <location>
        <begin position="481"/>
        <end position="502"/>
    </location>
</feature>
<dbReference type="PANTHER" id="PTHR10877:SF183">
    <property type="entry name" value="AT14535P-RELATED"/>
    <property type="match status" value="1"/>
</dbReference>
<evidence type="ECO:0000256" key="12">
    <source>
        <dbReference type="SAM" id="MobiDB-lite"/>
    </source>
</evidence>
<dbReference type="Gene3D" id="1.10.287.70">
    <property type="match status" value="1"/>
</dbReference>
<evidence type="ECO:0000256" key="5">
    <source>
        <dbReference type="ARBA" id="ARBA00022692"/>
    </source>
</evidence>
<dbReference type="InterPro" id="IPR003915">
    <property type="entry name" value="PKD_2"/>
</dbReference>
<keyword evidence="10" id="KW-0407">Ion channel</keyword>
<dbReference type="PROSITE" id="PS50222">
    <property type="entry name" value="EF_HAND_2"/>
    <property type="match status" value="1"/>
</dbReference>
<dbReference type="Pfam" id="PF20519">
    <property type="entry name" value="Polycystin_dom"/>
    <property type="match status" value="1"/>
</dbReference>
<keyword evidence="16" id="KW-1185">Reference proteome</keyword>
<evidence type="ECO:0000259" key="14">
    <source>
        <dbReference type="PROSITE" id="PS50222"/>
    </source>
</evidence>
<dbReference type="InterPro" id="IPR018247">
    <property type="entry name" value="EF_Hand_1_Ca_BS"/>
</dbReference>
<feature type="transmembrane region" description="Helical" evidence="13">
    <location>
        <begin position="419"/>
        <end position="441"/>
    </location>
</feature>
<evidence type="ECO:0000256" key="8">
    <source>
        <dbReference type="ARBA" id="ARBA00023136"/>
    </source>
</evidence>
<evidence type="ECO:0000256" key="1">
    <source>
        <dbReference type="ARBA" id="ARBA00004541"/>
    </source>
</evidence>
<feature type="transmembrane region" description="Helical" evidence="13">
    <location>
        <begin position="45"/>
        <end position="69"/>
    </location>
</feature>
<protein>
    <submittedName>
        <fullName evidence="15">PKD2-like protein</fullName>
    </submittedName>
</protein>
<dbReference type="PROSITE" id="PS00018">
    <property type="entry name" value="EF_HAND_1"/>
    <property type="match status" value="1"/>
</dbReference>
<keyword evidence="8 13" id="KW-0472">Membrane</keyword>